<dbReference type="EMBL" id="BARU01044688">
    <property type="protein sequence ID" value="GAH80261.1"/>
    <property type="molecule type" value="Genomic_DNA"/>
</dbReference>
<name>X1ICV8_9ZZZZ</name>
<reference evidence="1" key="1">
    <citation type="journal article" date="2014" name="Front. Microbiol.">
        <title>High frequency of phylogenetically diverse reductive dehalogenase-homologous genes in deep subseafloor sedimentary metagenomes.</title>
        <authorList>
            <person name="Kawai M."/>
            <person name="Futagami T."/>
            <person name="Toyoda A."/>
            <person name="Takaki Y."/>
            <person name="Nishi S."/>
            <person name="Hori S."/>
            <person name="Arai W."/>
            <person name="Tsubouchi T."/>
            <person name="Morono Y."/>
            <person name="Uchiyama I."/>
            <person name="Ito T."/>
            <person name="Fujiyama A."/>
            <person name="Inagaki F."/>
            <person name="Takami H."/>
        </authorList>
    </citation>
    <scope>NUCLEOTIDE SEQUENCE</scope>
    <source>
        <strain evidence="1">Expedition CK06-06</strain>
    </source>
</reference>
<evidence type="ECO:0000313" key="1">
    <source>
        <dbReference type="EMBL" id="GAH80261.1"/>
    </source>
</evidence>
<organism evidence="1">
    <name type="scientific">marine sediment metagenome</name>
    <dbReference type="NCBI Taxonomy" id="412755"/>
    <lineage>
        <taxon>unclassified sequences</taxon>
        <taxon>metagenomes</taxon>
        <taxon>ecological metagenomes</taxon>
    </lineage>
</organism>
<comment type="caution">
    <text evidence="1">The sequence shown here is derived from an EMBL/GenBank/DDBJ whole genome shotgun (WGS) entry which is preliminary data.</text>
</comment>
<protein>
    <submittedName>
        <fullName evidence="1">Uncharacterized protein</fullName>
    </submittedName>
</protein>
<accession>X1ICV8</accession>
<dbReference type="AlphaFoldDB" id="X1ICV8"/>
<gene>
    <name evidence="1" type="ORF">S03H2_68067</name>
</gene>
<sequence length="94" mass="11088">MNLSYFKKDSKIQIWVCIDSLGDAGGTFWQAVLTIIGLKKNNFNVCCFLKFKPRDNNNYLKILLENNIYLSYPKNFLNDYYKLISVLHISYLKH</sequence>
<proteinExistence type="predicted"/>